<comment type="caution">
    <text evidence="2">The sequence shown here is derived from an EMBL/GenBank/DDBJ whole genome shotgun (WGS) entry which is preliminary data.</text>
</comment>
<evidence type="ECO:0000313" key="2">
    <source>
        <dbReference type="EMBL" id="OWV29602.1"/>
    </source>
</evidence>
<dbReference type="OrthoDB" id="9785445at2"/>
<keyword evidence="1" id="KW-1133">Transmembrane helix</keyword>
<dbReference type="EMBL" id="JPUA01000030">
    <property type="protein sequence ID" value="OWV29602.1"/>
    <property type="molecule type" value="Genomic_DNA"/>
</dbReference>
<sequence length="169" mass="19368">MQDAKYIRRQRLKLILIFAIFAAPMVAAWGMVEFRIGIPDQHTAHGKVDVELPVLDEWPLTTVAVNDAEAWILAFDCAQQCEQRKDELWRLHRALGREAPRLTRLRIGGNPEPLPGETTSEWQQLPPWREDNSVWLLDPMGRPALAFDANVATKYVLDDIQHLLKVNPQ</sequence>
<reference evidence="2 3" key="1">
    <citation type="submission" date="2014-08" db="EMBL/GenBank/DDBJ databases">
        <title>Draft genome sequence of a novel L-asparaginase producing marine bacterium, Halomonas campaniensis.</title>
        <authorList>
            <person name="Sundarakrishnan B."/>
            <person name="Moushumi Priya A."/>
            <person name="Raman G."/>
            <person name="Sakthivel N."/>
            <person name="Park S."/>
            <person name="Jayachandran S."/>
        </authorList>
    </citation>
    <scope>NUCLEOTIDE SEQUENCE [LARGE SCALE GENOMIC DNA]</scope>
    <source>
        <strain evidence="2 3">SK03</strain>
    </source>
</reference>
<proteinExistence type="predicted"/>
<keyword evidence="1" id="KW-0472">Membrane</keyword>
<evidence type="ECO:0000313" key="3">
    <source>
        <dbReference type="Proteomes" id="UP000197334"/>
    </source>
</evidence>
<keyword evidence="3" id="KW-1185">Reference proteome</keyword>
<gene>
    <name evidence="2" type="ORF">JI62_11300</name>
</gene>
<name>A0A246RZL3_9GAMM</name>
<protein>
    <recommendedName>
        <fullName evidence="4">Transmembrane protein</fullName>
    </recommendedName>
</protein>
<accession>A0A246RZL3</accession>
<dbReference type="Proteomes" id="UP000197334">
    <property type="component" value="Unassembled WGS sequence"/>
</dbReference>
<evidence type="ECO:0008006" key="4">
    <source>
        <dbReference type="Google" id="ProtNLM"/>
    </source>
</evidence>
<dbReference type="RefSeq" id="WP_088700282.1">
    <property type="nucleotide sequence ID" value="NZ_JPUA01000030.1"/>
</dbReference>
<evidence type="ECO:0000256" key="1">
    <source>
        <dbReference type="SAM" id="Phobius"/>
    </source>
</evidence>
<keyword evidence="1" id="KW-0812">Transmembrane</keyword>
<organism evidence="2 3">
    <name type="scientific">Halomonas campaniensis</name>
    <dbReference type="NCBI Taxonomy" id="213554"/>
    <lineage>
        <taxon>Bacteria</taxon>
        <taxon>Pseudomonadati</taxon>
        <taxon>Pseudomonadota</taxon>
        <taxon>Gammaproteobacteria</taxon>
        <taxon>Oceanospirillales</taxon>
        <taxon>Halomonadaceae</taxon>
        <taxon>Halomonas</taxon>
    </lineage>
</organism>
<feature type="transmembrane region" description="Helical" evidence="1">
    <location>
        <begin position="12"/>
        <end position="32"/>
    </location>
</feature>
<dbReference type="AlphaFoldDB" id="A0A246RZL3"/>